<dbReference type="PANTHER" id="PTHR11820:SF90">
    <property type="entry name" value="FLUTATHIONE S-TRANSFERASE"/>
    <property type="match status" value="1"/>
</dbReference>
<evidence type="ECO:0000256" key="1">
    <source>
        <dbReference type="ARBA" id="ARBA00022723"/>
    </source>
</evidence>
<name>A0A6A7Y4C7_9HYPH</name>
<dbReference type="AlphaFoldDB" id="A0A6A7Y4C7"/>
<keyword evidence="4" id="KW-1185">Reference proteome</keyword>
<keyword evidence="3" id="KW-0378">Hydrolase</keyword>
<organism evidence="3 4">
    <name type="scientific">Segnochrobactrum spirostomi</name>
    <dbReference type="NCBI Taxonomy" id="2608987"/>
    <lineage>
        <taxon>Bacteria</taxon>
        <taxon>Pseudomonadati</taxon>
        <taxon>Pseudomonadota</taxon>
        <taxon>Alphaproteobacteria</taxon>
        <taxon>Hyphomicrobiales</taxon>
        <taxon>Segnochrobactraceae</taxon>
        <taxon>Segnochrobactrum</taxon>
    </lineage>
</organism>
<proteinExistence type="predicted"/>
<dbReference type="GO" id="GO:0018773">
    <property type="term" value="F:acetylpyruvate hydrolase activity"/>
    <property type="evidence" value="ECO:0007669"/>
    <property type="project" value="TreeGrafter"/>
</dbReference>
<sequence>MSSFVVPPPAPVTVPVVGGGLFPVRRIFCVGRNYAEHAREMGGDPTREEPFFFTKPADAVVTDGAPTPYPSKTSDFHHEIELVVALDGGGADVPLGEALDLVFGYAVGLDMTRRDLQAAAKKAGRPWDMAKGFDESAPIGAIAPKTEIGHPSRGAITLTVNGVPRQEGDLSDMIWSVPETIAFLSTLVRLAPGDLIFTGTPAGVGPVLRGDRLSGFIERVGTLETEIA</sequence>
<dbReference type="SUPFAM" id="SSF56529">
    <property type="entry name" value="FAH"/>
    <property type="match status" value="1"/>
</dbReference>
<dbReference type="InterPro" id="IPR036663">
    <property type="entry name" value="Fumarylacetoacetase_C_sf"/>
</dbReference>
<dbReference type="Gene3D" id="3.90.850.10">
    <property type="entry name" value="Fumarylacetoacetase-like, C-terminal domain"/>
    <property type="match status" value="1"/>
</dbReference>
<gene>
    <name evidence="3" type="ORF">F0357_09985</name>
</gene>
<dbReference type="InterPro" id="IPR011234">
    <property type="entry name" value="Fumarylacetoacetase-like_C"/>
</dbReference>
<evidence type="ECO:0000313" key="4">
    <source>
        <dbReference type="Proteomes" id="UP000332515"/>
    </source>
</evidence>
<keyword evidence="1" id="KW-0479">Metal-binding</keyword>
<dbReference type="PANTHER" id="PTHR11820">
    <property type="entry name" value="ACYLPYRUVASE"/>
    <property type="match status" value="1"/>
</dbReference>
<dbReference type="EMBL" id="VWNA01000001">
    <property type="protein sequence ID" value="MQT12971.1"/>
    <property type="molecule type" value="Genomic_DNA"/>
</dbReference>
<dbReference type="RefSeq" id="WP_153480547.1">
    <property type="nucleotide sequence ID" value="NZ_VWNA01000001.1"/>
</dbReference>
<dbReference type="Pfam" id="PF01557">
    <property type="entry name" value="FAA_hydrolase"/>
    <property type="match status" value="1"/>
</dbReference>
<accession>A0A6A7Y4C7</accession>
<protein>
    <submittedName>
        <fullName evidence="3">Fumarylacetoacetate hydrolase family protein</fullName>
    </submittedName>
</protein>
<reference evidence="3 4" key="1">
    <citation type="submission" date="2019-09" db="EMBL/GenBank/DDBJ databases">
        <title>Segnochrobactrum spirostomi gen. nov., sp. nov., isolated from the ciliate Spirostomum cf. yagiui and description of a novel family, Segnochrobactraceae fam. nov. within the order Rhizobiales of the class Alphaproteobacteria.</title>
        <authorList>
            <person name="Akter S."/>
            <person name="Shazib S.U.A."/>
            <person name="Shin M.K."/>
        </authorList>
    </citation>
    <scope>NUCLEOTIDE SEQUENCE [LARGE SCALE GENOMIC DNA]</scope>
    <source>
        <strain evidence="3 4">Sp-1</strain>
    </source>
</reference>
<feature type="domain" description="Fumarylacetoacetase-like C-terminal" evidence="2">
    <location>
        <begin position="27"/>
        <end position="227"/>
    </location>
</feature>
<comment type="caution">
    <text evidence="3">The sequence shown here is derived from an EMBL/GenBank/DDBJ whole genome shotgun (WGS) entry which is preliminary data.</text>
</comment>
<evidence type="ECO:0000259" key="2">
    <source>
        <dbReference type="Pfam" id="PF01557"/>
    </source>
</evidence>
<dbReference type="GO" id="GO:0046872">
    <property type="term" value="F:metal ion binding"/>
    <property type="evidence" value="ECO:0007669"/>
    <property type="project" value="UniProtKB-KW"/>
</dbReference>
<evidence type="ECO:0000313" key="3">
    <source>
        <dbReference type="EMBL" id="MQT12971.1"/>
    </source>
</evidence>
<dbReference type="Proteomes" id="UP000332515">
    <property type="component" value="Unassembled WGS sequence"/>
</dbReference>